<dbReference type="EMBL" id="JAIRBC010000037">
    <property type="protein sequence ID" value="MCG2462607.1"/>
    <property type="molecule type" value="Genomic_DNA"/>
</dbReference>
<proteinExistence type="predicted"/>
<evidence type="ECO:0000313" key="1">
    <source>
        <dbReference type="EMBL" id="MCG2462607.1"/>
    </source>
</evidence>
<dbReference type="Gene3D" id="3.40.50.2000">
    <property type="entry name" value="Glycogen Phosphorylase B"/>
    <property type="match status" value="1"/>
</dbReference>
<comment type="caution">
    <text evidence="1">The sequence shown here is derived from an EMBL/GenBank/DDBJ whole genome shotgun (WGS) entry which is preliminary data.</text>
</comment>
<organism evidence="1 2">
    <name type="scientific">Cerina litoralis</name>
    <dbReference type="NCBI Taxonomy" id="2874477"/>
    <lineage>
        <taxon>Bacteria</taxon>
        <taxon>Pseudomonadati</taxon>
        <taxon>Bacteroidota</taxon>
        <taxon>Flavobacteriia</taxon>
        <taxon>Flavobacteriales</taxon>
        <taxon>Flavobacteriaceae</taxon>
        <taxon>Cerina</taxon>
    </lineage>
</organism>
<sequence length="237" mass="28835">MKFVKYSHYFETRFIYAKATWISQTNEDRLTLFQKDYPNIDRGKMHIMPNYPPKAWRNHLKPWHERKKNSMVYVGSLAFESTYIREFCDWIKSQEYYTLDIYSYNFHLEVENYLNNIHDDKIRFFPRGIEYDLLPTILNQYSIGVILHKAFNENYKYNATNKLFEYLACDLNVWFSKELLGCFKYINSGSYPIVKPFDFLNLERINPYGLETAKNYKPRHYWCEDVYNKLLVEIEKV</sequence>
<accession>A0AAE3EZM1</accession>
<protein>
    <submittedName>
        <fullName evidence="1">Uncharacterized protein</fullName>
    </submittedName>
</protein>
<keyword evidence="2" id="KW-1185">Reference proteome</keyword>
<dbReference type="AlphaFoldDB" id="A0AAE3EZM1"/>
<gene>
    <name evidence="1" type="ORF">K8352_17730</name>
</gene>
<reference evidence="1" key="1">
    <citation type="submission" date="2023-02" db="EMBL/GenBank/DDBJ databases">
        <title>Genome of Flavobacteriaceae gen. nov. sp. strain F89.</title>
        <authorList>
            <person name="Wang Y."/>
        </authorList>
    </citation>
    <scope>NUCLEOTIDE SEQUENCE</scope>
    <source>
        <strain evidence="1">F89</strain>
    </source>
</reference>
<dbReference type="Proteomes" id="UP001200642">
    <property type="component" value="Unassembled WGS sequence"/>
</dbReference>
<dbReference type="RefSeq" id="WP_317903742.1">
    <property type="nucleotide sequence ID" value="NZ_JAIRBC010000037.1"/>
</dbReference>
<name>A0AAE3EZM1_9FLAO</name>
<evidence type="ECO:0000313" key="2">
    <source>
        <dbReference type="Proteomes" id="UP001200642"/>
    </source>
</evidence>